<evidence type="ECO:0000256" key="2">
    <source>
        <dbReference type="ARBA" id="ARBA00000909"/>
    </source>
</evidence>
<comment type="cofactor">
    <cofactor evidence="17">
        <name>Mg(2+)</name>
        <dbReference type="ChEBI" id="CHEBI:18420"/>
    </cofactor>
</comment>
<proteinExistence type="inferred from homology"/>
<sequence>MYLFTAQEMRDLDRYTIMHTGIPGTVLMENAGRGVAHRIQEYVRGRKTAVVLAGSGNNGGDGFVVARYLVNAGWNVFLWRWGSVEQMSEETRTFYQVCENIGLKGQKVDLSFPEELTRQLEQADVVVDALLGTGIQGPLRQPMAELIHLINRKSNGFVVAVDLPSGVNTDTGAVETDAVQADLTVALAAPKWCHYLYPGADYCGELVVEEIGIPKPTLGQPTPRTRLNLPAIWESNLTPRSRWSHKGHFGHLLVVGGSRGMAGAVALAGSAALRAGAGLVTIAVPRGQEPILATKVTEAMVWGWPDNGLSCFTEEFPSDWSRQNRKWKTVVVGPGLGRFQGEQSWLKRILLEVTAPIVLDADALNILSHDSSVLKQRQGLTVLTPHPGEMARLTKQTVQQVEANRFRIAVEWAKTYGVIVVLKGTHTIIAYPDGTQWVNPTGTPALAKGGSGDILAGMLGSFLVQGIPPEQAVPIGVYLHGLAGEKAVSSTEQSVLATEVIASIGPAIHQFL</sequence>
<feature type="binding site" evidence="17">
    <location>
        <begin position="423"/>
        <end position="427"/>
    </location>
    <ligand>
        <name>AMP</name>
        <dbReference type="ChEBI" id="CHEBI:456215"/>
    </ligand>
</feature>
<evidence type="ECO:0000256" key="5">
    <source>
        <dbReference type="ARBA" id="ARBA00022723"/>
    </source>
</evidence>
<protein>
    <recommendedName>
        <fullName evidence="19">Bifunctional NAD(P)H-hydrate repair enzyme</fullName>
    </recommendedName>
    <alternativeName>
        <fullName evidence="19">Nicotinamide nucleotide repair protein</fullName>
    </alternativeName>
    <domain>
        <recommendedName>
            <fullName evidence="19">ADP-dependent (S)-NAD(P)H-hydrate dehydratase</fullName>
            <ecNumber evidence="19">4.2.1.136</ecNumber>
        </recommendedName>
        <alternativeName>
            <fullName evidence="19">ADP-dependent NAD(P)HX dehydratase</fullName>
        </alternativeName>
    </domain>
    <domain>
        <recommendedName>
            <fullName evidence="19">NAD(P)H-hydrate epimerase</fullName>
            <ecNumber evidence="19">5.1.99.6</ecNumber>
        </recommendedName>
    </domain>
</protein>
<feature type="binding site" evidence="18">
    <location>
        <begin position="57"/>
        <end position="61"/>
    </location>
    <ligand>
        <name>(6S)-NADPHX</name>
        <dbReference type="ChEBI" id="CHEBI:64076"/>
    </ligand>
</feature>
<dbReference type="EC" id="5.1.99.6" evidence="19"/>
<keyword evidence="8 17" id="KW-0521">NADP</keyword>
<evidence type="ECO:0000256" key="11">
    <source>
        <dbReference type="ARBA" id="ARBA00023235"/>
    </source>
</evidence>
<keyword evidence="23" id="KW-1185">Reference proteome</keyword>
<keyword evidence="11 18" id="KW-0413">Isomerase</keyword>
<feature type="binding site" evidence="17">
    <location>
        <position position="453"/>
    </location>
    <ligand>
        <name>(6S)-NADPHX</name>
        <dbReference type="ChEBI" id="CHEBI:64076"/>
    </ligand>
</feature>
<feature type="binding site" evidence="17">
    <location>
        <position position="452"/>
    </location>
    <ligand>
        <name>AMP</name>
        <dbReference type="ChEBI" id="CHEBI:456215"/>
    </ligand>
</feature>
<evidence type="ECO:0000256" key="15">
    <source>
        <dbReference type="ARBA" id="ARBA00048238"/>
    </source>
</evidence>
<gene>
    <name evidence="17" type="primary">nnrD</name>
    <name evidence="18" type="synonym">nnrE</name>
    <name evidence="22" type="ORF">GXN76_14015</name>
</gene>
<dbReference type="EC" id="4.2.1.136" evidence="19"/>
<comment type="catalytic activity">
    <reaction evidence="16 17 19">
        <text>(6S)-NADPHX + ADP = AMP + phosphate + NADPH + H(+)</text>
        <dbReference type="Rhea" id="RHEA:32235"/>
        <dbReference type="ChEBI" id="CHEBI:15378"/>
        <dbReference type="ChEBI" id="CHEBI:43474"/>
        <dbReference type="ChEBI" id="CHEBI:57783"/>
        <dbReference type="ChEBI" id="CHEBI:64076"/>
        <dbReference type="ChEBI" id="CHEBI:456215"/>
        <dbReference type="ChEBI" id="CHEBI:456216"/>
        <dbReference type="EC" id="4.2.1.136"/>
    </reaction>
</comment>
<dbReference type="PROSITE" id="PS51385">
    <property type="entry name" value="YJEF_N"/>
    <property type="match status" value="1"/>
</dbReference>
<evidence type="ECO:0000256" key="17">
    <source>
        <dbReference type="HAMAP-Rule" id="MF_01965"/>
    </source>
</evidence>
<dbReference type="PANTHER" id="PTHR12592:SF0">
    <property type="entry name" value="ATP-DEPENDENT (S)-NAD(P)H-HYDRATE DEHYDRATASE"/>
    <property type="match status" value="1"/>
</dbReference>
<evidence type="ECO:0000256" key="14">
    <source>
        <dbReference type="ARBA" id="ARBA00025153"/>
    </source>
</evidence>
<comment type="catalytic activity">
    <reaction evidence="1 18 19">
        <text>(6R)-NADHX = (6S)-NADHX</text>
        <dbReference type="Rhea" id="RHEA:32215"/>
        <dbReference type="ChEBI" id="CHEBI:64074"/>
        <dbReference type="ChEBI" id="CHEBI:64075"/>
        <dbReference type="EC" id="5.1.99.6"/>
    </reaction>
</comment>
<evidence type="ECO:0000256" key="3">
    <source>
        <dbReference type="ARBA" id="ARBA00006001"/>
    </source>
</evidence>
<dbReference type="Proteomes" id="UP000503088">
    <property type="component" value="Chromosome"/>
</dbReference>
<dbReference type="SUPFAM" id="SSF64153">
    <property type="entry name" value="YjeF N-terminal domain-like"/>
    <property type="match status" value="1"/>
</dbReference>
<dbReference type="InterPro" id="IPR004443">
    <property type="entry name" value="YjeF_N_dom"/>
</dbReference>
<dbReference type="RefSeq" id="WP_173224122.1">
    <property type="nucleotide sequence ID" value="NZ_CP048104.1"/>
</dbReference>
<keyword evidence="9 18" id="KW-0630">Potassium</keyword>
<dbReference type="GO" id="GO:0046496">
    <property type="term" value="P:nicotinamide nucleotide metabolic process"/>
    <property type="evidence" value="ECO:0007669"/>
    <property type="project" value="UniProtKB-UniRule"/>
</dbReference>
<dbReference type="KEGG" id="kpul:GXN76_14015"/>
<dbReference type="PROSITE" id="PS51383">
    <property type="entry name" value="YJEF_C_3"/>
    <property type="match status" value="1"/>
</dbReference>
<dbReference type="InterPro" id="IPR000631">
    <property type="entry name" value="CARKD"/>
</dbReference>
<feature type="binding site" evidence="17">
    <location>
        <position position="264"/>
    </location>
    <ligand>
        <name>(6S)-NADPHX</name>
        <dbReference type="ChEBI" id="CHEBI:64076"/>
    </ligand>
</feature>
<evidence type="ECO:0000313" key="23">
    <source>
        <dbReference type="Proteomes" id="UP000503088"/>
    </source>
</evidence>
<evidence type="ECO:0000256" key="1">
    <source>
        <dbReference type="ARBA" id="ARBA00000013"/>
    </source>
</evidence>
<dbReference type="GO" id="GO:0052856">
    <property type="term" value="F:NAD(P)HX epimerase activity"/>
    <property type="evidence" value="ECO:0007669"/>
    <property type="project" value="UniProtKB-UniRule"/>
</dbReference>
<evidence type="ECO:0000313" key="22">
    <source>
        <dbReference type="EMBL" id="QKG85457.1"/>
    </source>
</evidence>
<dbReference type="InterPro" id="IPR029056">
    <property type="entry name" value="Ribokinase-like"/>
</dbReference>
<dbReference type="NCBIfam" id="TIGR00197">
    <property type="entry name" value="yjeF_nterm"/>
    <property type="match status" value="1"/>
</dbReference>
<dbReference type="GO" id="GO:0046872">
    <property type="term" value="F:metal ion binding"/>
    <property type="evidence" value="ECO:0007669"/>
    <property type="project" value="UniProtKB-UniRule"/>
</dbReference>
<dbReference type="HAMAP" id="MF_01966">
    <property type="entry name" value="NADHX_epimerase"/>
    <property type="match status" value="1"/>
</dbReference>
<comment type="similarity">
    <text evidence="17">Belongs to the NnrD/CARKD family.</text>
</comment>
<keyword evidence="5 18" id="KW-0479">Metal-binding</keyword>
<feature type="binding site" evidence="18">
    <location>
        <position position="162"/>
    </location>
    <ligand>
        <name>(6S)-NADPHX</name>
        <dbReference type="ChEBI" id="CHEBI:64076"/>
    </ligand>
</feature>
<evidence type="ECO:0000259" key="21">
    <source>
        <dbReference type="PROSITE" id="PS51385"/>
    </source>
</evidence>
<evidence type="ECO:0000256" key="13">
    <source>
        <dbReference type="ARBA" id="ARBA00023268"/>
    </source>
</evidence>
<organism evidence="22 23">
    <name type="scientific">Kroppenstedtia pulmonis</name>
    <dbReference type="NCBI Taxonomy" id="1380685"/>
    <lineage>
        <taxon>Bacteria</taxon>
        <taxon>Bacillati</taxon>
        <taxon>Bacillota</taxon>
        <taxon>Bacilli</taxon>
        <taxon>Bacillales</taxon>
        <taxon>Thermoactinomycetaceae</taxon>
        <taxon>Kroppenstedtia</taxon>
    </lineage>
</organism>
<name>A0A7D4CWZ6_9BACL</name>
<comment type="cofactor">
    <cofactor evidence="18 19">
        <name>K(+)</name>
        <dbReference type="ChEBI" id="CHEBI:29103"/>
    </cofactor>
    <text evidence="18 19">Binds 1 potassium ion per subunit.</text>
</comment>
<comment type="function">
    <text evidence="17">Catalyzes the dehydration of the S-form of NAD(P)HX at the expense of ADP, which is converted to AMP. Together with NAD(P)HX epimerase, which catalyzes the epimerization of the S- and R-forms, the enzyme allows the repair of both epimers of NAD(P)HX, a damaged form of NAD(P)H that is a result of enzymatic or heat-dependent hydration.</text>
</comment>
<evidence type="ECO:0000256" key="9">
    <source>
        <dbReference type="ARBA" id="ARBA00022958"/>
    </source>
</evidence>
<dbReference type="CDD" id="cd01171">
    <property type="entry name" value="YXKO-related"/>
    <property type="match status" value="1"/>
</dbReference>
<comment type="similarity">
    <text evidence="3 19">In the N-terminal section; belongs to the NnrE/AIBP family.</text>
</comment>
<evidence type="ECO:0000256" key="16">
    <source>
        <dbReference type="ARBA" id="ARBA00049209"/>
    </source>
</evidence>
<comment type="function">
    <text evidence="18">Catalyzes the epimerization of the S- and R-forms of NAD(P)HX, a damaged form of NAD(P)H that is a result of enzymatic or heat-dependent hydration. This is a prerequisite for the S-specific NAD(P)H-hydrate dehydratase to allow the repair of both epimers of NAD(P)HX.</text>
</comment>
<dbReference type="Gene3D" id="3.40.1190.20">
    <property type="match status" value="1"/>
</dbReference>
<comment type="subunit">
    <text evidence="17">Homotetramer.</text>
</comment>
<evidence type="ECO:0000256" key="12">
    <source>
        <dbReference type="ARBA" id="ARBA00023239"/>
    </source>
</evidence>
<dbReference type="PANTHER" id="PTHR12592">
    <property type="entry name" value="ATP-DEPENDENT (S)-NAD(P)H-HYDRATE DEHYDRATASE FAMILY MEMBER"/>
    <property type="match status" value="1"/>
</dbReference>
<evidence type="ECO:0000256" key="19">
    <source>
        <dbReference type="PIRNR" id="PIRNR017184"/>
    </source>
</evidence>
<evidence type="ECO:0000256" key="6">
    <source>
        <dbReference type="ARBA" id="ARBA00022741"/>
    </source>
</evidence>
<reference evidence="22 23" key="1">
    <citation type="submission" date="2020-01" db="EMBL/GenBank/DDBJ databases">
        <authorList>
            <person name="Gulvik C.A."/>
            <person name="Batra D.G."/>
        </authorList>
    </citation>
    <scope>NUCLEOTIDE SEQUENCE [LARGE SCALE GENOMIC DNA]</scope>
    <source>
        <strain evidence="22 23">W9323</strain>
    </source>
</reference>
<feature type="binding site" evidence="18">
    <location>
        <position position="58"/>
    </location>
    <ligand>
        <name>K(+)</name>
        <dbReference type="ChEBI" id="CHEBI:29103"/>
    </ligand>
</feature>
<keyword evidence="12 17" id="KW-0456">Lyase</keyword>
<evidence type="ECO:0000256" key="7">
    <source>
        <dbReference type="ARBA" id="ARBA00022840"/>
    </source>
</evidence>
<keyword evidence="13" id="KW-0511">Multifunctional enzyme</keyword>
<comment type="similarity">
    <text evidence="4 19">In the C-terminal section; belongs to the NnrD/CARKD family.</text>
</comment>
<dbReference type="GO" id="GO:0005524">
    <property type="term" value="F:ATP binding"/>
    <property type="evidence" value="ECO:0007669"/>
    <property type="project" value="UniProtKB-UniRule"/>
</dbReference>
<dbReference type="EMBL" id="CP048104">
    <property type="protein sequence ID" value="QKG85457.1"/>
    <property type="molecule type" value="Genomic_DNA"/>
</dbReference>
<dbReference type="Pfam" id="PF03853">
    <property type="entry name" value="YjeF_N"/>
    <property type="match status" value="1"/>
</dbReference>
<evidence type="ECO:0000256" key="18">
    <source>
        <dbReference type="HAMAP-Rule" id="MF_01966"/>
    </source>
</evidence>
<feature type="binding site" evidence="17">
    <location>
        <position position="386"/>
    </location>
    <ligand>
        <name>(6S)-NADPHX</name>
        <dbReference type="ChEBI" id="CHEBI:64076"/>
    </ligand>
</feature>
<dbReference type="HAMAP" id="MF_01965">
    <property type="entry name" value="NADHX_dehydratase"/>
    <property type="match status" value="1"/>
</dbReference>
<feature type="domain" description="YjeF C-terminal" evidence="20">
    <location>
        <begin position="229"/>
        <end position="511"/>
    </location>
</feature>
<feature type="binding site" evidence="17">
    <location>
        <position position="335"/>
    </location>
    <ligand>
        <name>(6S)-NADPHX</name>
        <dbReference type="ChEBI" id="CHEBI:64076"/>
    </ligand>
</feature>
<feature type="domain" description="YjeF N-terminal" evidence="21">
    <location>
        <begin position="9"/>
        <end position="219"/>
    </location>
</feature>
<evidence type="ECO:0000259" key="20">
    <source>
        <dbReference type="PROSITE" id="PS51383"/>
    </source>
</evidence>
<accession>A0A7D4CWZ6</accession>
<dbReference type="Pfam" id="PF01256">
    <property type="entry name" value="Carb_kinase"/>
    <property type="match status" value="1"/>
</dbReference>
<dbReference type="GO" id="GO:0052855">
    <property type="term" value="F:ADP-dependent NAD(P)H-hydrate dehydratase activity"/>
    <property type="evidence" value="ECO:0007669"/>
    <property type="project" value="UniProtKB-UniRule"/>
</dbReference>
<dbReference type="InterPro" id="IPR030677">
    <property type="entry name" value="Nnr"/>
</dbReference>
<dbReference type="GO" id="GO:0110051">
    <property type="term" value="P:metabolite repair"/>
    <property type="evidence" value="ECO:0007669"/>
    <property type="project" value="TreeGrafter"/>
</dbReference>
<dbReference type="Gene3D" id="3.40.50.10260">
    <property type="entry name" value="YjeF N-terminal domain"/>
    <property type="match status" value="1"/>
</dbReference>
<comment type="catalytic activity">
    <reaction evidence="15 17 19">
        <text>(6S)-NADHX + ADP = AMP + phosphate + NADH + H(+)</text>
        <dbReference type="Rhea" id="RHEA:32223"/>
        <dbReference type="ChEBI" id="CHEBI:15378"/>
        <dbReference type="ChEBI" id="CHEBI:43474"/>
        <dbReference type="ChEBI" id="CHEBI:57945"/>
        <dbReference type="ChEBI" id="CHEBI:64074"/>
        <dbReference type="ChEBI" id="CHEBI:456215"/>
        <dbReference type="ChEBI" id="CHEBI:456216"/>
        <dbReference type="EC" id="4.2.1.136"/>
    </reaction>
</comment>
<feature type="binding site" evidence="18">
    <location>
        <position position="165"/>
    </location>
    <ligand>
        <name>K(+)</name>
        <dbReference type="ChEBI" id="CHEBI:29103"/>
    </ligand>
</feature>
<comment type="similarity">
    <text evidence="18">Belongs to the NnrE/AIBP family.</text>
</comment>
<keyword evidence="6 17" id="KW-0547">Nucleotide-binding</keyword>
<dbReference type="SUPFAM" id="SSF53613">
    <property type="entry name" value="Ribokinase-like"/>
    <property type="match status" value="1"/>
</dbReference>
<dbReference type="InterPro" id="IPR036652">
    <property type="entry name" value="YjeF_N_dom_sf"/>
</dbReference>
<feature type="binding site" evidence="18">
    <location>
        <begin position="132"/>
        <end position="138"/>
    </location>
    <ligand>
        <name>(6S)-NADPHX</name>
        <dbReference type="ChEBI" id="CHEBI:64076"/>
    </ligand>
</feature>
<evidence type="ECO:0000256" key="8">
    <source>
        <dbReference type="ARBA" id="ARBA00022857"/>
    </source>
</evidence>
<dbReference type="PIRSF" id="PIRSF017184">
    <property type="entry name" value="Nnr"/>
    <property type="match status" value="1"/>
</dbReference>
<keyword evidence="10 17" id="KW-0520">NAD</keyword>
<evidence type="ECO:0000256" key="4">
    <source>
        <dbReference type="ARBA" id="ARBA00009524"/>
    </source>
</evidence>
<evidence type="ECO:0000256" key="10">
    <source>
        <dbReference type="ARBA" id="ARBA00023027"/>
    </source>
</evidence>
<comment type="caution">
    <text evidence="18">Lacks conserved residue(s) required for the propagation of feature annotation.</text>
</comment>
<comment type="catalytic activity">
    <reaction evidence="2 18 19">
        <text>(6R)-NADPHX = (6S)-NADPHX</text>
        <dbReference type="Rhea" id="RHEA:32227"/>
        <dbReference type="ChEBI" id="CHEBI:64076"/>
        <dbReference type="ChEBI" id="CHEBI:64077"/>
        <dbReference type="EC" id="5.1.99.6"/>
    </reaction>
</comment>
<feature type="binding site" evidence="18">
    <location>
        <position position="128"/>
    </location>
    <ligand>
        <name>K(+)</name>
        <dbReference type="ChEBI" id="CHEBI:29103"/>
    </ligand>
</feature>
<comment type="function">
    <text evidence="14 19">Bifunctional enzyme that catalyzes the epimerization of the S- and R-forms of NAD(P)HX and the dehydration of the S-form of NAD(P)HX at the expense of ADP, which is converted to AMP. This allows the repair of both epimers of NAD(P)HX, a damaged form of NAD(P)H that is a result of enzymatic or heat-dependent hydration.</text>
</comment>
<dbReference type="NCBIfam" id="TIGR00196">
    <property type="entry name" value="yjeF_cterm"/>
    <property type="match status" value="1"/>
</dbReference>
<keyword evidence="7 17" id="KW-0067">ATP-binding</keyword>
<dbReference type="AlphaFoldDB" id="A0A7D4CWZ6"/>